<dbReference type="AlphaFoldDB" id="A0A5C6FWS4"/>
<evidence type="ECO:0000256" key="1">
    <source>
        <dbReference type="SAM" id="Phobius"/>
    </source>
</evidence>
<feature type="transmembrane region" description="Helical" evidence="1">
    <location>
        <begin position="355"/>
        <end position="373"/>
    </location>
</feature>
<comment type="caution">
    <text evidence="2">The sequence shown here is derived from an EMBL/GenBank/DDBJ whole genome shotgun (WGS) entry which is preliminary data.</text>
</comment>
<sequence>MTVWLSRFVPTIAVWWLTLLICFTGRVSGEEPFERWVTAAQEFRDARLVAKVRYSRSSDLLEAPIRSSWTTDLQLGETRARYTEATELVGREGFSFIESIVDGGQCLTFSTITSDVQGQSIHFDEFHSATLRAPGISNNGETVNTDRVLMLLRNVPIFGIVNSVRIEQWLDASNELQEESDNSDPRWQLLTKRTGDYGQLRVQWSRPGDVFPVSVELTQARSDRLSADKHLSDLDMRGGGGWPKGYAKRVHTEMTVVDWDDTEMDRRPTHWRATRHYVCQGDVNVTETWDLQQITFDPSPGAIDRAPVTPYKIGSRVNVRDASHLNYIFDGQWAVPEVRFVSQVTGAPGISRTTLTVLGLAVLAVAAIGFLTFRKRKYAEK</sequence>
<protein>
    <submittedName>
        <fullName evidence="2">Uncharacterized protein</fullName>
    </submittedName>
</protein>
<keyword evidence="1" id="KW-0472">Membrane</keyword>
<name>A0A5C6FWS4_9PLAN</name>
<evidence type="ECO:0000313" key="3">
    <source>
        <dbReference type="Proteomes" id="UP000316476"/>
    </source>
</evidence>
<keyword evidence="1" id="KW-0812">Transmembrane</keyword>
<gene>
    <name evidence="2" type="ORF">V7x_16720</name>
</gene>
<dbReference type="EMBL" id="SJPZ01000001">
    <property type="protein sequence ID" value="TWU66115.1"/>
    <property type="molecule type" value="Genomic_DNA"/>
</dbReference>
<keyword evidence="1" id="KW-1133">Transmembrane helix</keyword>
<reference evidence="2 3" key="1">
    <citation type="submission" date="2019-02" db="EMBL/GenBank/DDBJ databases">
        <title>Deep-cultivation of Planctomycetes and their phenomic and genomic characterization uncovers novel biology.</title>
        <authorList>
            <person name="Wiegand S."/>
            <person name="Jogler M."/>
            <person name="Boedeker C."/>
            <person name="Pinto D."/>
            <person name="Vollmers J."/>
            <person name="Rivas-Marin E."/>
            <person name="Kohn T."/>
            <person name="Peeters S.H."/>
            <person name="Heuer A."/>
            <person name="Rast P."/>
            <person name="Oberbeckmann S."/>
            <person name="Bunk B."/>
            <person name="Jeske O."/>
            <person name="Meyerdierks A."/>
            <person name="Storesund J.E."/>
            <person name="Kallscheuer N."/>
            <person name="Luecker S."/>
            <person name="Lage O.M."/>
            <person name="Pohl T."/>
            <person name="Merkel B.J."/>
            <person name="Hornburger P."/>
            <person name="Mueller R.-W."/>
            <person name="Bruemmer F."/>
            <person name="Labrenz M."/>
            <person name="Spormann A.M."/>
            <person name="Op Den Camp H."/>
            <person name="Overmann J."/>
            <person name="Amann R."/>
            <person name="Jetten M.S.M."/>
            <person name="Mascher T."/>
            <person name="Medema M.H."/>
            <person name="Devos D.P."/>
            <person name="Kaster A.-K."/>
            <person name="Ovreas L."/>
            <person name="Rohde M."/>
            <person name="Galperin M.Y."/>
            <person name="Jogler C."/>
        </authorList>
    </citation>
    <scope>NUCLEOTIDE SEQUENCE [LARGE SCALE GENOMIC DNA]</scope>
    <source>
        <strain evidence="2 3">V7</strain>
    </source>
</reference>
<proteinExistence type="predicted"/>
<evidence type="ECO:0000313" key="2">
    <source>
        <dbReference type="EMBL" id="TWU66115.1"/>
    </source>
</evidence>
<accession>A0A5C6FWS4</accession>
<dbReference type="Proteomes" id="UP000316476">
    <property type="component" value="Unassembled WGS sequence"/>
</dbReference>
<organism evidence="2 3">
    <name type="scientific">Crateriforma conspicua</name>
    <dbReference type="NCBI Taxonomy" id="2527996"/>
    <lineage>
        <taxon>Bacteria</taxon>
        <taxon>Pseudomonadati</taxon>
        <taxon>Planctomycetota</taxon>
        <taxon>Planctomycetia</taxon>
        <taxon>Planctomycetales</taxon>
        <taxon>Planctomycetaceae</taxon>
        <taxon>Crateriforma</taxon>
    </lineage>
</organism>
<dbReference type="RefSeq" id="WP_146412684.1">
    <property type="nucleotide sequence ID" value="NZ_SJPZ01000001.1"/>
</dbReference>
<dbReference type="OrthoDB" id="9869957at2"/>